<feature type="region of interest" description="Disordered" evidence="1">
    <location>
        <begin position="1"/>
        <end position="22"/>
    </location>
</feature>
<reference evidence="2" key="1">
    <citation type="journal article" date="2023" name="Nat. Commun.">
        <title>Diploid and tetraploid genomes of Acorus and the evolution of monocots.</title>
        <authorList>
            <person name="Ma L."/>
            <person name="Liu K.W."/>
            <person name="Li Z."/>
            <person name="Hsiao Y.Y."/>
            <person name="Qi Y."/>
            <person name="Fu T."/>
            <person name="Tang G.D."/>
            <person name="Zhang D."/>
            <person name="Sun W.H."/>
            <person name="Liu D.K."/>
            <person name="Li Y."/>
            <person name="Chen G.Z."/>
            <person name="Liu X.D."/>
            <person name="Liao X.Y."/>
            <person name="Jiang Y.T."/>
            <person name="Yu X."/>
            <person name="Hao Y."/>
            <person name="Huang J."/>
            <person name="Zhao X.W."/>
            <person name="Ke S."/>
            <person name="Chen Y.Y."/>
            <person name="Wu W.L."/>
            <person name="Hsu J.L."/>
            <person name="Lin Y.F."/>
            <person name="Huang M.D."/>
            <person name="Li C.Y."/>
            <person name="Huang L."/>
            <person name="Wang Z.W."/>
            <person name="Zhao X."/>
            <person name="Zhong W.Y."/>
            <person name="Peng D.H."/>
            <person name="Ahmad S."/>
            <person name="Lan S."/>
            <person name="Zhang J.S."/>
            <person name="Tsai W.C."/>
            <person name="Van de Peer Y."/>
            <person name="Liu Z.J."/>
        </authorList>
    </citation>
    <scope>NUCLEOTIDE SEQUENCE</scope>
    <source>
        <strain evidence="2">CP</strain>
    </source>
</reference>
<reference evidence="2" key="2">
    <citation type="submission" date="2023-06" db="EMBL/GenBank/DDBJ databases">
        <authorList>
            <person name="Ma L."/>
            <person name="Liu K.-W."/>
            <person name="Li Z."/>
            <person name="Hsiao Y.-Y."/>
            <person name="Qi Y."/>
            <person name="Fu T."/>
            <person name="Tang G."/>
            <person name="Zhang D."/>
            <person name="Sun W.-H."/>
            <person name="Liu D.-K."/>
            <person name="Li Y."/>
            <person name="Chen G.-Z."/>
            <person name="Liu X.-D."/>
            <person name="Liao X.-Y."/>
            <person name="Jiang Y.-T."/>
            <person name="Yu X."/>
            <person name="Hao Y."/>
            <person name="Huang J."/>
            <person name="Zhao X.-W."/>
            <person name="Ke S."/>
            <person name="Chen Y.-Y."/>
            <person name="Wu W.-L."/>
            <person name="Hsu J.-L."/>
            <person name="Lin Y.-F."/>
            <person name="Huang M.-D."/>
            <person name="Li C.-Y."/>
            <person name="Huang L."/>
            <person name="Wang Z.-W."/>
            <person name="Zhao X."/>
            <person name="Zhong W.-Y."/>
            <person name="Peng D.-H."/>
            <person name="Ahmad S."/>
            <person name="Lan S."/>
            <person name="Zhang J.-S."/>
            <person name="Tsai W.-C."/>
            <person name="Van De Peer Y."/>
            <person name="Liu Z.-J."/>
        </authorList>
    </citation>
    <scope>NUCLEOTIDE SEQUENCE</scope>
    <source>
        <strain evidence="2">CP</strain>
        <tissue evidence="2">Leaves</tissue>
    </source>
</reference>
<organism evidence="2 3">
    <name type="scientific">Acorus calamus</name>
    <name type="common">Sweet flag</name>
    <dbReference type="NCBI Taxonomy" id="4465"/>
    <lineage>
        <taxon>Eukaryota</taxon>
        <taxon>Viridiplantae</taxon>
        <taxon>Streptophyta</taxon>
        <taxon>Embryophyta</taxon>
        <taxon>Tracheophyta</taxon>
        <taxon>Spermatophyta</taxon>
        <taxon>Magnoliopsida</taxon>
        <taxon>Liliopsida</taxon>
        <taxon>Acoraceae</taxon>
        <taxon>Acorus</taxon>
    </lineage>
</organism>
<feature type="region of interest" description="Disordered" evidence="1">
    <location>
        <begin position="39"/>
        <end position="66"/>
    </location>
</feature>
<evidence type="ECO:0000256" key="1">
    <source>
        <dbReference type="SAM" id="MobiDB-lite"/>
    </source>
</evidence>
<comment type="caution">
    <text evidence="2">The sequence shown here is derived from an EMBL/GenBank/DDBJ whole genome shotgun (WGS) entry which is preliminary data.</text>
</comment>
<evidence type="ECO:0000313" key="3">
    <source>
        <dbReference type="Proteomes" id="UP001180020"/>
    </source>
</evidence>
<protein>
    <submittedName>
        <fullName evidence="2">Uncharacterized protein</fullName>
    </submittedName>
</protein>
<accession>A0AAV9EFP7</accession>
<name>A0AAV9EFP7_ACOCL</name>
<evidence type="ECO:0000313" key="2">
    <source>
        <dbReference type="EMBL" id="KAK1312027.1"/>
    </source>
</evidence>
<dbReference type="Proteomes" id="UP001180020">
    <property type="component" value="Unassembled WGS sequence"/>
</dbReference>
<dbReference type="EMBL" id="JAUJYO010000007">
    <property type="protein sequence ID" value="KAK1312027.1"/>
    <property type="molecule type" value="Genomic_DNA"/>
</dbReference>
<feature type="compositionally biased region" description="Polar residues" evidence="1">
    <location>
        <begin position="10"/>
        <end position="22"/>
    </location>
</feature>
<gene>
    <name evidence="2" type="ORF">QJS10_CPA07g00693</name>
</gene>
<keyword evidence="3" id="KW-1185">Reference proteome</keyword>
<sequence>MKGCPIRPLNYSSQARPGQPNSNAAIVLPACLSAAPRTEAFVPQQPPQRKYTAIPPPSTFESPVPETIEPIECPKQDSDDDEEFLAGELSELFYPSPIQPESTIQNLRSTEFESPLLLLIQDQVISMPIKPTIMISDDPHLDSSDSEIDQDLDQSIEYVLESEPLIFRNTQFKGTIELSRLPGPLNLHSHLSEEPPLSDSPTISKSIIPYLALESPDCTRR</sequence>
<proteinExistence type="predicted"/>
<dbReference type="AlphaFoldDB" id="A0AAV9EFP7"/>